<dbReference type="InterPro" id="IPR013783">
    <property type="entry name" value="Ig-like_fold"/>
</dbReference>
<evidence type="ECO:0000313" key="3">
    <source>
        <dbReference type="EMBL" id="KZT54531.1"/>
    </source>
</evidence>
<protein>
    <submittedName>
        <fullName evidence="3">Carbohydrate-binding module family 48 protein</fullName>
    </submittedName>
</protein>
<feature type="domain" description="AMP-activated protein kinase glycogen-binding" evidence="2">
    <location>
        <begin position="4"/>
        <end position="73"/>
    </location>
</feature>
<dbReference type="GO" id="GO:0005634">
    <property type="term" value="C:nucleus"/>
    <property type="evidence" value="ECO:0007669"/>
    <property type="project" value="TreeGrafter"/>
</dbReference>
<dbReference type="SUPFAM" id="SSF81296">
    <property type="entry name" value="E set domains"/>
    <property type="match status" value="1"/>
</dbReference>
<dbReference type="Pfam" id="PF16561">
    <property type="entry name" value="AMPK1_CBM"/>
    <property type="match status" value="1"/>
</dbReference>
<feature type="non-terminal residue" evidence="3">
    <location>
        <position position="1"/>
    </location>
</feature>
<keyword evidence="4" id="KW-1185">Reference proteome</keyword>
<evidence type="ECO:0000259" key="2">
    <source>
        <dbReference type="Pfam" id="PF16561"/>
    </source>
</evidence>
<proteinExistence type="predicted"/>
<dbReference type="GO" id="GO:0005737">
    <property type="term" value="C:cytoplasm"/>
    <property type="evidence" value="ECO:0007669"/>
    <property type="project" value="TreeGrafter"/>
</dbReference>
<evidence type="ECO:0000313" key="4">
    <source>
        <dbReference type="Proteomes" id="UP000076842"/>
    </source>
</evidence>
<dbReference type="PANTHER" id="PTHR10343:SF94">
    <property type="entry name" value="MDG1P"/>
    <property type="match status" value="1"/>
</dbReference>
<dbReference type="Gene3D" id="2.60.40.10">
    <property type="entry name" value="Immunoglobulins"/>
    <property type="match status" value="1"/>
</dbReference>
<dbReference type="GO" id="GO:0019901">
    <property type="term" value="F:protein kinase binding"/>
    <property type="evidence" value="ECO:0007669"/>
    <property type="project" value="TreeGrafter"/>
</dbReference>
<feature type="region of interest" description="Disordered" evidence="1">
    <location>
        <begin position="56"/>
        <end position="78"/>
    </location>
</feature>
<dbReference type="InParanoid" id="A0A165EBV7"/>
<dbReference type="Proteomes" id="UP000076842">
    <property type="component" value="Unassembled WGS sequence"/>
</dbReference>
<evidence type="ECO:0000256" key="1">
    <source>
        <dbReference type="SAM" id="MobiDB-lite"/>
    </source>
</evidence>
<dbReference type="STRING" id="1353952.A0A165EBV7"/>
<reference evidence="3 4" key="1">
    <citation type="journal article" date="2016" name="Mol. Biol. Evol.">
        <title>Comparative Genomics of Early-Diverging Mushroom-Forming Fungi Provides Insights into the Origins of Lignocellulose Decay Capabilities.</title>
        <authorList>
            <person name="Nagy L.G."/>
            <person name="Riley R."/>
            <person name="Tritt A."/>
            <person name="Adam C."/>
            <person name="Daum C."/>
            <person name="Floudas D."/>
            <person name="Sun H."/>
            <person name="Yadav J.S."/>
            <person name="Pangilinan J."/>
            <person name="Larsson K.H."/>
            <person name="Matsuura K."/>
            <person name="Barry K."/>
            <person name="Labutti K."/>
            <person name="Kuo R."/>
            <person name="Ohm R.A."/>
            <person name="Bhattacharya S.S."/>
            <person name="Shirouzu T."/>
            <person name="Yoshinaga Y."/>
            <person name="Martin F.M."/>
            <person name="Grigoriev I.V."/>
            <person name="Hibbett D.S."/>
        </authorList>
    </citation>
    <scope>NUCLEOTIDE SEQUENCE [LARGE SCALE GENOMIC DNA]</scope>
    <source>
        <strain evidence="3 4">HHB12733</strain>
    </source>
</reference>
<dbReference type="PANTHER" id="PTHR10343">
    <property type="entry name" value="5'-AMP-ACTIVATED PROTEIN KINASE , BETA SUBUNIT"/>
    <property type="match status" value="1"/>
</dbReference>
<feature type="compositionally biased region" description="Polar residues" evidence="1">
    <location>
        <begin position="62"/>
        <end position="72"/>
    </location>
</feature>
<organism evidence="3 4">
    <name type="scientific">Calocera cornea HHB12733</name>
    <dbReference type="NCBI Taxonomy" id="1353952"/>
    <lineage>
        <taxon>Eukaryota</taxon>
        <taxon>Fungi</taxon>
        <taxon>Dikarya</taxon>
        <taxon>Basidiomycota</taxon>
        <taxon>Agaricomycotina</taxon>
        <taxon>Dacrymycetes</taxon>
        <taxon>Dacrymycetales</taxon>
        <taxon>Dacrymycetaceae</taxon>
        <taxon>Calocera</taxon>
    </lineage>
</organism>
<dbReference type="OrthoDB" id="5873279at2759"/>
<dbReference type="GO" id="GO:0031588">
    <property type="term" value="C:nucleotide-activated protein kinase complex"/>
    <property type="evidence" value="ECO:0007669"/>
    <property type="project" value="TreeGrafter"/>
</dbReference>
<dbReference type="InterPro" id="IPR032640">
    <property type="entry name" value="AMPK1_CBM"/>
</dbReference>
<dbReference type="GO" id="GO:0007165">
    <property type="term" value="P:signal transduction"/>
    <property type="evidence" value="ECO:0007669"/>
    <property type="project" value="TreeGrafter"/>
</dbReference>
<gene>
    <name evidence="3" type="ORF">CALCODRAFT_419138</name>
</gene>
<name>A0A165EBV7_9BASI</name>
<sequence>PHTDASHVVVTGTFDNWTSSQTLQKTESGFSALISLPYGQKVEYKYVVDGAWVTRSDEPSETDNSGNVNNVLLTPPEP</sequence>
<dbReference type="CDD" id="cd02859">
    <property type="entry name" value="E_set_AMPKbeta_like_N"/>
    <property type="match status" value="1"/>
</dbReference>
<dbReference type="AlphaFoldDB" id="A0A165EBV7"/>
<dbReference type="EMBL" id="KV424012">
    <property type="protein sequence ID" value="KZT54531.1"/>
    <property type="molecule type" value="Genomic_DNA"/>
</dbReference>
<feature type="non-terminal residue" evidence="3">
    <location>
        <position position="78"/>
    </location>
</feature>
<dbReference type="InterPro" id="IPR014756">
    <property type="entry name" value="Ig_E-set"/>
</dbReference>
<dbReference type="InterPro" id="IPR050827">
    <property type="entry name" value="CRP1_MDG1_kinase"/>
</dbReference>
<accession>A0A165EBV7</accession>